<evidence type="ECO:0000256" key="1">
    <source>
        <dbReference type="SAM" id="MobiDB-lite"/>
    </source>
</evidence>
<keyword evidence="2" id="KW-1133">Transmembrane helix</keyword>
<keyword evidence="2" id="KW-0812">Transmembrane</keyword>
<gene>
    <name evidence="3" type="ORF">PSET11_01182</name>
</gene>
<evidence type="ECO:0000313" key="4">
    <source>
        <dbReference type="Proteomes" id="UP000280861"/>
    </source>
</evidence>
<evidence type="ECO:0000313" key="3">
    <source>
        <dbReference type="EMBL" id="VDC23694.1"/>
    </source>
</evidence>
<dbReference type="EMBL" id="UXAU01000019">
    <property type="protein sequence ID" value="VDC23694.1"/>
    <property type="molecule type" value="Genomic_DNA"/>
</dbReference>
<feature type="transmembrane region" description="Helical" evidence="2">
    <location>
        <begin position="12"/>
        <end position="34"/>
    </location>
</feature>
<keyword evidence="2" id="KW-0472">Membrane</keyword>
<keyword evidence="4" id="KW-1185">Reference proteome</keyword>
<dbReference type="RefSeq" id="WP_124091157.1">
    <property type="nucleotide sequence ID" value="NZ_CBCRYA010000003.1"/>
</dbReference>
<reference evidence="3 4" key="1">
    <citation type="submission" date="2018-11" db="EMBL/GenBank/DDBJ databases">
        <authorList>
            <person name="Criscuolo A."/>
        </authorList>
    </citation>
    <scope>NUCLEOTIDE SEQUENCE [LARGE SCALE GENOMIC DNA]</scope>
    <source>
        <strain evidence="3">AT11b</strain>
    </source>
</reference>
<dbReference type="OrthoDB" id="4955139at2"/>
<organism evidence="3 4">
    <name type="scientific">Arthrobacter ulcerisalmonis</name>
    <dbReference type="NCBI Taxonomy" id="2483813"/>
    <lineage>
        <taxon>Bacteria</taxon>
        <taxon>Bacillati</taxon>
        <taxon>Actinomycetota</taxon>
        <taxon>Actinomycetes</taxon>
        <taxon>Micrococcales</taxon>
        <taxon>Micrococcaceae</taxon>
        <taxon>Arthrobacter</taxon>
    </lineage>
</organism>
<feature type="compositionally biased region" description="Low complexity" evidence="1">
    <location>
        <begin position="146"/>
        <end position="156"/>
    </location>
</feature>
<feature type="region of interest" description="Disordered" evidence="1">
    <location>
        <begin position="143"/>
        <end position="164"/>
    </location>
</feature>
<accession>A0A3P5X8I2</accession>
<protein>
    <submittedName>
        <fullName evidence="3">Uncharacterized protein</fullName>
    </submittedName>
</protein>
<name>A0A3P5X8I2_9MICC</name>
<proteinExistence type="predicted"/>
<dbReference type="Proteomes" id="UP000280861">
    <property type="component" value="Unassembled WGS sequence"/>
</dbReference>
<dbReference type="AlphaFoldDB" id="A0A3P5X8I2"/>
<sequence length="164" mass="16023">MANQLRRTDSTLLTASLLVAVLAIITGLLGMHVMTGSHSPDTSAMVSAGVPTTSGLAASTAGTEAAGHDVHIAASPDSAASHELSALNGAASPAQCPCPGNCSSQHSMSASCIPAPATGGLTIHAPDATVSITGTSTAWATAGYAPSSFRPSSPSPGDLSISRT</sequence>
<evidence type="ECO:0000256" key="2">
    <source>
        <dbReference type="SAM" id="Phobius"/>
    </source>
</evidence>